<evidence type="ECO:0000256" key="2">
    <source>
        <dbReference type="ARBA" id="ARBA00022670"/>
    </source>
</evidence>
<organism evidence="6 7">
    <name type="scientific">Polarella glacialis</name>
    <name type="common">Dinoflagellate</name>
    <dbReference type="NCBI Taxonomy" id="89957"/>
    <lineage>
        <taxon>Eukaryota</taxon>
        <taxon>Sar</taxon>
        <taxon>Alveolata</taxon>
        <taxon>Dinophyceae</taxon>
        <taxon>Suessiales</taxon>
        <taxon>Suessiaceae</taxon>
        <taxon>Polarella</taxon>
    </lineage>
</organism>
<evidence type="ECO:0000313" key="7">
    <source>
        <dbReference type="Proteomes" id="UP000654075"/>
    </source>
</evidence>
<keyword evidence="7" id="KW-1185">Reference proteome</keyword>
<dbReference type="InterPro" id="IPR001969">
    <property type="entry name" value="Aspartic_peptidase_AS"/>
</dbReference>
<name>A0A813DVB5_POLGL</name>
<dbReference type="Proteomes" id="UP000654075">
    <property type="component" value="Unassembled WGS sequence"/>
</dbReference>
<feature type="domain" description="Peptidase A1" evidence="5">
    <location>
        <begin position="52"/>
        <end position="209"/>
    </location>
</feature>
<keyword evidence="2" id="KW-0645">Protease</keyword>
<dbReference type="SUPFAM" id="SSF50630">
    <property type="entry name" value="Acid proteases"/>
    <property type="match status" value="1"/>
</dbReference>
<dbReference type="PROSITE" id="PS51767">
    <property type="entry name" value="PEPTIDASE_A1"/>
    <property type="match status" value="1"/>
</dbReference>
<gene>
    <name evidence="6" type="ORF">PGLA1383_LOCUS8128</name>
</gene>
<feature type="non-terminal residue" evidence="6">
    <location>
        <position position="209"/>
    </location>
</feature>
<evidence type="ECO:0000313" key="6">
    <source>
        <dbReference type="EMBL" id="CAE8589368.1"/>
    </source>
</evidence>
<comment type="similarity">
    <text evidence="1">Belongs to the peptidase A1 family.</text>
</comment>
<keyword evidence="3" id="KW-0064">Aspartyl protease</keyword>
<evidence type="ECO:0000259" key="5">
    <source>
        <dbReference type="PROSITE" id="PS51767"/>
    </source>
</evidence>
<sequence length="209" mass="22128">APSSVQTSSGMAKDMSRWVKPEAVAIAASVPQTKAAQTAAAIPEAPRLDMALTAQISVGMPPQNFTVLFDSGSSDTWLRSKNCESCRGYDRLASSSSVQDLATRQTLQTRIAEPIVVEGILVQDTITLAGISIPHQTLLAADRVSIEASDFDVDGVIGLASPQIRSADPSFFESLAAAGVEPIFTFVPRLDAIMHKILTGGPNIYKQGQ</sequence>
<evidence type="ECO:0000256" key="1">
    <source>
        <dbReference type="ARBA" id="ARBA00007447"/>
    </source>
</evidence>
<evidence type="ECO:0000256" key="3">
    <source>
        <dbReference type="ARBA" id="ARBA00022750"/>
    </source>
</evidence>
<dbReference type="InterPro" id="IPR034164">
    <property type="entry name" value="Pepsin-like_dom"/>
</dbReference>
<dbReference type="InterPro" id="IPR033121">
    <property type="entry name" value="PEPTIDASE_A1"/>
</dbReference>
<dbReference type="Pfam" id="PF00026">
    <property type="entry name" value="Asp"/>
    <property type="match status" value="1"/>
</dbReference>
<dbReference type="OrthoDB" id="771136at2759"/>
<accession>A0A813DVB5</accession>
<dbReference type="CDD" id="cd05471">
    <property type="entry name" value="pepsin_like"/>
    <property type="match status" value="1"/>
</dbReference>
<dbReference type="EMBL" id="CAJNNV010003652">
    <property type="protein sequence ID" value="CAE8589368.1"/>
    <property type="molecule type" value="Genomic_DNA"/>
</dbReference>
<protein>
    <recommendedName>
        <fullName evidence="5">Peptidase A1 domain-containing protein</fullName>
    </recommendedName>
</protein>
<dbReference type="GO" id="GO:0004190">
    <property type="term" value="F:aspartic-type endopeptidase activity"/>
    <property type="evidence" value="ECO:0007669"/>
    <property type="project" value="UniProtKB-KW"/>
</dbReference>
<keyword evidence="4" id="KW-0378">Hydrolase</keyword>
<dbReference type="PROSITE" id="PS00141">
    <property type="entry name" value="ASP_PROTEASE"/>
    <property type="match status" value="1"/>
</dbReference>
<dbReference type="InterPro" id="IPR021109">
    <property type="entry name" value="Peptidase_aspartic_dom_sf"/>
</dbReference>
<dbReference type="PANTHER" id="PTHR47966">
    <property type="entry name" value="BETA-SITE APP-CLEAVING ENZYME, ISOFORM A-RELATED"/>
    <property type="match status" value="1"/>
</dbReference>
<dbReference type="InterPro" id="IPR001461">
    <property type="entry name" value="Aspartic_peptidase_A1"/>
</dbReference>
<dbReference type="Gene3D" id="2.40.70.10">
    <property type="entry name" value="Acid Proteases"/>
    <property type="match status" value="1"/>
</dbReference>
<dbReference type="AlphaFoldDB" id="A0A813DVB5"/>
<proteinExistence type="inferred from homology"/>
<feature type="non-terminal residue" evidence="6">
    <location>
        <position position="1"/>
    </location>
</feature>
<comment type="caution">
    <text evidence="6">The sequence shown here is derived from an EMBL/GenBank/DDBJ whole genome shotgun (WGS) entry which is preliminary data.</text>
</comment>
<evidence type="ECO:0000256" key="4">
    <source>
        <dbReference type="ARBA" id="ARBA00022801"/>
    </source>
</evidence>
<dbReference type="GO" id="GO:0006508">
    <property type="term" value="P:proteolysis"/>
    <property type="evidence" value="ECO:0007669"/>
    <property type="project" value="UniProtKB-KW"/>
</dbReference>
<reference evidence="6" key="1">
    <citation type="submission" date="2021-02" db="EMBL/GenBank/DDBJ databases">
        <authorList>
            <person name="Dougan E. K."/>
            <person name="Rhodes N."/>
            <person name="Thang M."/>
            <person name="Chan C."/>
        </authorList>
    </citation>
    <scope>NUCLEOTIDE SEQUENCE</scope>
</reference>
<dbReference type="PANTHER" id="PTHR47966:SF51">
    <property type="entry name" value="BETA-SITE APP-CLEAVING ENZYME, ISOFORM A-RELATED"/>
    <property type="match status" value="1"/>
</dbReference>